<keyword evidence="2" id="KW-1185">Reference proteome</keyword>
<dbReference type="EMBL" id="JBFRYC010000004">
    <property type="protein sequence ID" value="MEX1661863.1"/>
    <property type="molecule type" value="Genomic_DNA"/>
</dbReference>
<organism evidence="1 2">
    <name type="scientific">Thioclava arctica</name>
    <dbReference type="NCBI Taxonomy" id="3238301"/>
    <lineage>
        <taxon>Bacteria</taxon>
        <taxon>Pseudomonadati</taxon>
        <taxon>Pseudomonadota</taxon>
        <taxon>Alphaproteobacteria</taxon>
        <taxon>Rhodobacterales</taxon>
        <taxon>Paracoccaceae</taxon>
        <taxon>Thioclava</taxon>
    </lineage>
</organism>
<proteinExistence type="predicted"/>
<dbReference type="Proteomes" id="UP001557465">
    <property type="component" value="Unassembled WGS sequence"/>
</dbReference>
<sequence length="55" mass="5924">MRSDLTSRFGVHPTMLPQWKHALLEGASGVFVRGGKKPPAVDEELGKDLHAKIGG</sequence>
<protein>
    <recommendedName>
        <fullName evidence="3">Transposase</fullName>
    </recommendedName>
</protein>
<comment type="caution">
    <text evidence="1">The sequence shown here is derived from an EMBL/GenBank/DDBJ whole genome shotgun (WGS) entry which is preliminary data.</text>
</comment>
<evidence type="ECO:0000313" key="2">
    <source>
        <dbReference type="Proteomes" id="UP001557465"/>
    </source>
</evidence>
<evidence type="ECO:0000313" key="1">
    <source>
        <dbReference type="EMBL" id="MEX1661863.1"/>
    </source>
</evidence>
<gene>
    <name evidence="1" type="ORF">AB4874_09385</name>
</gene>
<reference evidence="1 2" key="1">
    <citation type="journal article" date="2011" name="Int. J. Syst. Evol. Microbiol.">
        <title>Zhongshania antarctica gen. nov., sp. nov. and Zhongshania guokunii sp. nov., gammaproteobacteria respectively isolated from coastal attached (fast) ice and surface seawater of the Antarctic.</title>
        <authorList>
            <person name="Li H.J."/>
            <person name="Zhang X.Y."/>
            <person name="Chen C.X."/>
            <person name="Zhang Y.J."/>
            <person name="Gao Z.M."/>
            <person name="Yu Y."/>
            <person name="Chen X.L."/>
            <person name="Chen B."/>
            <person name="Zhang Y.Z."/>
        </authorList>
    </citation>
    <scope>NUCLEOTIDE SEQUENCE [LARGE SCALE GENOMIC DNA]</scope>
    <source>
        <strain evidence="1 2">15-R06ZXC-3</strain>
    </source>
</reference>
<accession>A0ABV3TJV9</accession>
<name>A0ABV3TJV9_9RHOB</name>
<evidence type="ECO:0008006" key="3">
    <source>
        <dbReference type="Google" id="ProtNLM"/>
    </source>
</evidence>
<dbReference type="RefSeq" id="WP_368391788.1">
    <property type="nucleotide sequence ID" value="NZ_JBFRYC010000004.1"/>
</dbReference>